<comment type="caution">
    <text evidence="1">The sequence shown here is derived from an EMBL/GenBank/DDBJ whole genome shotgun (WGS) entry which is preliminary data.</text>
</comment>
<dbReference type="PANTHER" id="PTHR33531">
    <property type="entry name" value="RUBRERYTHRIN SUBFAMILY"/>
    <property type="match status" value="1"/>
</dbReference>
<evidence type="ECO:0000313" key="2">
    <source>
        <dbReference type="Proteomes" id="UP000035068"/>
    </source>
</evidence>
<dbReference type="AlphaFoldDB" id="A0A0C2HS71"/>
<name>A0A0C2HS71_9BACT</name>
<evidence type="ECO:0008006" key="3">
    <source>
        <dbReference type="Google" id="ProtNLM"/>
    </source>
</evidence>
<keyword evidence="2" id="KW-1185">Reference proteome</keyword>
<organism evidence="1 2">
    <name type="scientific">Geoalkalibacter ferrihydriticus DSM 17813</name>
    <dbReference type="NCBI Taxonomy" id="1121915"/>
    <lineage>
        <taxon>Bacteria</taxon>
        <taxon>Pseudomonadati</taxon>
        <taxon>Thermodesulfobacteriota</taxon>
        <taxon>Desulfuromonadia</taxon>
        <taxon>Desulfuromonadales</taxon>
        <taxon>Geoalkalibacteraceae</taxon>
        <taxon>Geoalkalibacter</taxon>
    </lineage>
</organism>
<dbReference type="InterPro" id="IPR009078">
    <property type="entry name" value="Ferritin-like_SF"/>
</dbReference>
<reference evidence="1 2" key="1">
    <citation type="submission" date="2014-12" db="EMBL/GenBank/DDBJ databases">
        <title>Genomes of Geoalkalibacter ferrihydriticus and Geoalkalibacter subterraneus, two haloalkaliphilic metal-reducing members of the Geobacteraceae.</title>
        <authorList>
            <person name="Badalamenti J.P."/>
            <person name="Torres C.I."/>
            <person name="Krajmalnik-Brown R."/>
            <person name="Bond D.R."/>
        </authorList>
    </citation>
    <scope>NUCLEOTIDE SEQUENCE [LARGE SCALE GENOMIC DNA]</scope>
    <source>
        <strain evidence="1 2">DSM 17813</strain>
    </source>
</reference>
<dbReference type="InterPro" id="IPR012347">
    <property type="entry name" value="Ferritin-like"/>
</dbReference>
<accession>A0A0C2HS71</accession>
<dbReference type="PANTHER" id="PTHR33531:SF7">
    <property type="entry name" value="HYPOTHETICAL MEMBRANE PROTEIN, CONSERVED"/>
    <property type="match status" value="1"/>
</dbReference>
<sequence length="165" mass="19267">MPQEYKMKDALKMAIFAKKNLMDFYRQAAAVTENENGKKVLTRLADEVQENAQKFYSHYKWDDLDSFESLMAAPPKSDSVMLMELKKALDKNVHERKARELALREQEDMEKTFLLAASHIVDPQVRAVFTEVARDARNHFEVIESEYARTMAMVHETDIDTYVRE</sequence>
<dbReference type="SUPFAM" id="SSF47240">
    <property type="entry name" value="Ferritin-like"/>
    <property type="match status" value="1"/>
</dbReference>
<dbReference type="RefSeq" id="WP_040100966.1">
    <property type="nucleotide sequence ID" value="NZ_JWJD01000009.1"/>
</dbReference>
<gene>
    <name evidence="1" type="ORF">GFER_15900</name>
</gene>
<evidence type="ECO:0000313" key="1">
    <source>
        <dbReference type="EMBL" id="KIH75617.1"/>
    </source>
</evidence>
<dbReference type="Proteomes" id="UP000035068">
    <property type="component" value="Unassembled WGS sequence"/>
</dbReference>
<protein>
    <recommendedName>
        <fullName evidence="3">Ferritin</fullName>
    </recommendedName>
</protein>
<dbReference type="Gene3D" id="1.20.1260.10">
    <property type="match status" value="1"/>
</dbReference>
<proteinExistence type="predicted"/>
<dbReference type="EMBL" id="JWJD01000009">
    <property type="protein sequence ID" value="KIH75617.1"/>
    <property type="molecule type" value="Genomic_DNA"/>
</dbReference>
<dbReference type="CDD" id="cd01045">
    <property type="entry name" value="Ferritin_like_AB"/>
    <property type="match status" value="1"/>
</dbReference>